<accession>A0A2P6S636</accession>
<evidence type="ECO:0000256" key="1">
    <source>
        <dbReference type="SAM" id="MobiDB-lite"/>
    </source>
</evidence>
<name>A0A2P6S636_ROSCH</name>
<sequence>MVKTEVSEIPKITYQADMMDELKAAHVLMGIGAPEAAADGVPAAAAAEESRCGGGDEESRPSSKADEINIPPWTLIIPKLEDHTNLLQLPDDQVVGVRLPADLDSVSAATAVMLVPVLGRTMSLLKKKLQKEVAGYDEDDDDDNEEKDVGNQHEMNQEEGEQRKENKHKEDVIVLSDDDEDDEKEKAGKVYSKPLLMKMKVDDLRHLAVKLRLKNSSWDSKEKLVDRIAKALGVCNE</sequence>
<dbReference type="Proteomes" id="UP000238479">
    <property type="component" value="Chromosome 2"/>
</dbReference>
<proteinExistence type="predicted"/>
<gene>
    <name evidence="2" type="ORF">RchiOBHm_Chr2g0174141</name>
</gene>
<feature type="region of interest" description="Disordered" evidence="1">
    <location>
        <begin position="42"/>
        <end position="66"/>
    </location>
</feature>
<feature type="compositionally biased region" description="Basic and acidic residues" evidence="1">
    <location>
        <begin position="160"/>
        <end position="172"/>
    </location>
</feature>
<feature type="region of interest" description="Disordered" evidence="1">
    <location>
        <begin position="132"/>
        <end position="187"/>
    </location>
</feature>
<organism evidence="2 3">
    <name type="scientific">Rosa chinensis</name>
    <name type="common">China rose</name>
    <dbReference type="NCBI Taxonomy" id="74649"/>
    <lineage>
        <taxon>Eukaryota</taxon>
        <taxon>Viridiplantae</taxon>
        <taxon>Streptophyta</taxon>
        <taxon>Embryophyta</taxon>
        <taxon>Tracheophyta</taxon>
        <taxon>Spermatophyta</taxon>
        <taxon>Magnoliopsida</taxon>
        <taxon>eudicotyledons</taxon>
        <taxon>Gunneridae</taxon>
        <taxon>Pentapetalae</taxon>
        <taxon>rosids</taxon>
        <taxon>fabids</taxon>
        <taxon>Rosales</taxon>
        <taxon>Rosaceae</taxon>
        <taxon>Rosoideae</taxon>
        <taxon>Rosoideae incertae sedis</taxon>
        <taxon>Rosa</taxon>
    </lineage>
</organism>
<feature type="compositionally biased region" description="Acidic residues" evidence="1">
    <location>
        <begin position="135"/>
        <end position="146"/>
    </location>
</feature>
<dbReference type="AlphaFoldDB" id="A0A2P6S636"/>
<feature type="compositionally biased region" description="Basic and acidic residues" evidence="1">
    <location>
        <begin position="57"/>
        <end position="66"/>
    </location>
</feature>
<evidence type="ECO:0000313" key="2">
    <source>
        <dbReference type="EMBL" id="PRQ54131.1"/>
    </source>
</evidence>
<protein>
    <submittedName>
        <fullName evidence="2">Putative transcription regulator SAP family</fullName>
    </submittedName>
</protein>
<dbReference type="EMBL" id="PDCK01000040">
    <property type="protein sequence ID" value="PRQ54131.1"/>
    <property type="molecule type" value="Genomic_DNA"/>
</dbReference>
<dbReference type="Gramene" id="PRQ54131">
    <property type="protein sequence ID" value="PRQ54131"/>
    <property type="gene ID" value="RchiOBHm_Chr2g0174141"/>
</dbReference>
<evidence type="ECO:0000313" key="3">
    <source>
        <dbReference type="Proteomes" id="UP000238479"/>
    </source>
</evidence>
<reference evidence="2 3" key="1">
    <citation type="journal article" date="2018" name="Nat. Genet.">
        <title>The Rosa genome provides new insights in the design of modern roses.</title>
        <authorList>
            <person name="Bendahmane M."/>
        </authorList>
    </citation>
    <scope>NUCLEOTIDE SEQUENCE [LARGE SCALE GENOMIC DNA]</scope>
    <source>
        <strain evidence="3">cv. Old Blush</strain>
    </source>
</reference>
<keyword evidence="3" id="KW-1185">Reference proteome</keyword>
<comment type="caution">
    <text evidence="2">The sequence shown here is derived from an EMBL/GenBank/DDBJ whole genome shotgun (WGS) entry which is preliminary data.</text>
</comment>